<dbReference type="Proteomes" id="UP000697472">
    <property type="component" value="Unassembled WGS sequence"/>
</dbReference>
<accession>A0ABS2PST2</accession>
<evidence type="ECO:0000313" key="2">
    <source>
        <dbReference type="Proteomes" id="UP000697472"/>
    </source>
</evidence>
<comment type="caution">
    <text evidence="1">The sequence shown here is derived from an EMBL/GenBank/DDBJ whole genome shotgun (WGS) entry which is preliminary data.</text>
</comment>
<dbReference type="EMBL" id="JAFBEH010000024">
    <property type="protein sequence ID" value="MBM7642986.1"/>
    <property type="molecule type" value="Genomic_DNA"/>
</dbReference>
<name>A0ABS2PST2_9STRE</name>
<sequence length="64" mass="6987">MKKSLIIGTLSLAAITAGYLTYQSGWGQEHLADSKLGNGIVQAYQKTEDFATSKADQVLDYFTK</sequence>
<proteinExistence type="predicted"/>
<protein>
    <submittedName>
        <fullName evidence="1">Uncharacterized protein</fullName>
    </submittedName>
</protein>
<evidence type="ECO:0000313" key="1">
    <source>
        <dbReference type="EMBL" id="MBM7642986.1"/>
    </source>
</evidence>
<organism evidence="1 2">
    <name type="scientific">Streptococcus loxodontisalivarius</name>
    <dbReference type="NCBI Taxonomy" id="1349415"/>
    <lineage>
        <taxon>Bacteria</taxon>
        <taxon>Bacillati</taxon>
        <taxon>Bacillota</taxon>
        <taxon>Bacilli</taxon>
        <taxon>Lactobacillales</taxon>
        <taxon>Streptococcaceae</taxon>
        <taxon>Streptococcus</taxon>
    </lineage>
</organism>
<dbReference type="RefSeq" id="WP_205009850.1">
    <property type="nucleotide sequence ID" value="NZ_JAFBEH010000024.1"/>
</dbReference>
<reference evidence="1 2" key="1">
    <citation type="submission" date="2021-01" db="EMBL/GenBank/DDBJ databases">
        <title>Genomic Encyclopedia of Type Strains, Phase IV (KMG-IV): sequencing the most valuable type-strain genomes for metagenomic binning, comparative biology and taxonomic classification.</title>
        <authorList>
            <person name="Goeker M."/>
        </authorList>
    </citation>
    <scope>NUCLEOTIDE SEQUENCE [LARGE SCALE GENOMIC DNA]</scope>
    <source>
        <strain evidence="1 2">DSM 27382</strain>
    </source>
</reference>
<keyword evidence="2" id="KW-1185">Reference proteome</keyword>
<gene>
    <name evidence="1" type="ORF">JOC28_001286</name>
</gene>